<dbReference type="SUPFAM" id="SSF54637">
    <property type="entry name" value="Thioesterase/thiol ester dehydrase-isomerase"/>
    <property type="match status" value="1"/>
</dbReference>
<dbReference type="EMBL" id="CP016027">
    <property type="protein sequence ID" value="ANJ67635.1"/>
    <property type="molecule type" value="Genomic_DNA"/>
</dbReference>
<keyword evidence="2" id="KW-0378">Hydrolase</keyword>
<dbReference type="NCBIfam" id="TIGR00051">
    <property type="entry name" value="YbgC/FadM family acyl-CoA thioesterase"/>
    <property type="match status" value="1"/>
</dbReference>
<reference evidence="3 4" key="1">
    <citation type="submission" date="2016-06" db="EMBL/GenBank/DDBJ databases">
        <title>Insight into the functional genes involving in sulfur oxidation in Pearl River water.</title>
        <authorList>
            <person name="Luo J."/>
            <person name="Tan X."/>
            <person name="Lin W."/>
        </authorList>
    </citation>
    <scope>NUCLEOTIDE SEQUENCE [LARGE SCALE GENOMIC DNA]</scope>
    <source>
        <strain evidence="3 4">LS2</strain>
    </source>
</reference>
<dbReference type="PIRSF" id="PIRSF003230">
    <property type="entry name" value="YbgC"/>
    <property type="match status" value="1"/>
</dbReference>
<dbReference type="PANTHER" id="PTHR31793:SF37">
    <property type="entry name" value="ACYL-COA THIOESTER HYDROLASE YBGC"/>
    <property type="match status" value="1"/>
</dbReference>
<sequence>MSLGPENRPPFYWPIRVYYEDTDAGGVVYYANYLKFFERARTEWLRSLGFEQDILREEQGVIFVVSSVQVEYKRVIKFNDELRVSCALTAMSAAAMTFHQVAERTSDGAELSEATVRIVCVNAESFKPKPIPNVLRSCCL</sequence>
<dbReference type="STRING" id="1860122.A9404_09790"/>
<dbReference type="InterPro" id="IPR014166">
    <property type="entry name" value="Tol-Pal_acyl-CoA_thioesterase"/>
</dbReference>
<dbReference type="AlphaFoldDB" id="A0A191ZID9"/>
<keyword evidence="4" id="KW-1185">Reference proteome</keyword>
<dbReference type="FunFam" id="3.10.129.10:FF:000004">
    <property type="entry name" value="Tol-pal system-associated acyl-CoA thioesterase"/>
    <property type="match status" value="1"/>
</dbReference>
<dbReference type="InterPro" id="IPR006684">
    <property type="entry name" value="YbgC/YbaW"/>
</dbReference>
<evidence type="ECO:0000256" key="2">
    <source>
        <dbReference type="ARBA" id="ARBA00022801"/>
    </source>
</evidence>
<dbReference type="PANTHER" id="PTHR31793">
    <property type="entry name" value="4-HYDROXYBENZOYL-COA THIOESTERASE FAMILY MEMBER"/>
    <property type="match status" value="1"/>
</dbReference>
<dbReference type="InterPro" id="IPR050563">
    <property type="entry name" value="4-hydroxybenzoyl-CoA_TE"/>
</dbReference>
<comment type="similarity">
    <text evidence="1">Belongs to the 4-hydroxybenzoyl-CoA thioesterase family.</text>
</comment>
<dbReference type="CDD" id="cd00586">
    <property type="entry name" value="4HBT"/>
    <property type="match status" value="1"/>
</dbReference>
<proteinExistence type="inferred from homology"/>
<dbReference type="KEGG" id="haz:A9404_09790"/>
<name>A0A191ZID9_9GAMM</name>
<dbReference type="InterPro" id="IPR029069">
    <property type="entry name" value="HotDog_dom_sf"/>
</dbReference>
<protein>
    <submittedName>
        <fullName evidence="3">Tol-pal system-associated acyl-CoA thioesterase</fullName>
    </submittedName>
</protein>
<dbReference type="RefSeq" id="WP_066100891.1">
    <property type="nucleotide sequence ID" value="NZ_CP016027.1"/>
</dbReference>
<accession>A0A191ZID9</accession>
<dbReference type="OrthoDB" id="9808429at2"/>
<evidence type="ECO:0000256" key="1">
    <source>
        <dbReference type="ARBA" id="ARBA00005953"/>
    </source>
</evidence>
<evidence type="ECO:0000313" key="3">
    <source>
        <dbReference type="EMBL" id="ANJ67635.1"/>
    </source>
</evidence>
<evidence type="ECO:0000313" key="4">
    <source>
        <dbReference type="Proteomes" id="UP000078596"/>
    </source>
</evidence>
<dbReference type="Proteomes" id="UP000078596">
    <property type="component" value="Chromosome"/>
</dbReference>
<organism evidence="3 4">
    <name type="scientific">Halothiobacillus diazotrophicus</name>
    <dbReference type="NCBI Taxonomy" id="1860122"/>
    <lineage>
        <taxon>Bacteria</taxon>
        <taxon>Pseudomonadati</taxon>
        <taxon>Pseudomonadota</taxon>
        <taxon>Gammaproteobacteria</taxon>
        <taxon>Chromatiales</taxon>
        <taxon>Halothiobacillaceae</taxon>
        <taxon>Halothiobacillus</taxon>
    </lineage>
</organism>
<dbReference type="Pfam" id="PF13279">
    <property type="entry name" value="4HBT_2"/>
    <property type="match status" value="1"/>
</dbReference>
<dbReference type="GO" id="GO:0047617">
    <property type="term" value="F:fatty acyl-CoA hydrolase activity"/>
    <property type="evidence" value="ECO:0007669"/>
    <property type="project" value="TreeGrafter"/>
</dbReference>
<gene>
    <name evidence="3" type="ORF">A9404_09790</name>
</gene>
<dbReference type="NCBIfam" id="TIGR02799">
    <property type="entry name" value="thio_ybgC"/>
    <property type="match status" value="1"/>
</dbReference>
<dbReference type="Gene3D" id="3.10.129.10">
    <property type="entry name" value="Hotdog Thioesterase"/>
    <property type="match status" value="1"/>
</dbReference>